<dbReference type="Proteomes" id="UP000189739">
    <property type="component" value="Unassembled WGS sequence"/>
</dbReference>
<evidence type="ECO:0000259" key="1">
    <source>
        <dbReference type="PROSITE" id="PS50206"/>
    </source>
</evidence>
<protein>
    <submittedName>
        <fullName evidence="2">Rhodanese</fullName>
    </submittedName>
</protein>
<evidence type="ECO:0000313" key="3">
    <source>
        <dbReference type="Proteomes" id="UP000189739"/>
    </source>
</evidence>
<keyword evidence="3" id="KW-1185">Reference proteome</keyword>
<reference evidence="2 3" key="1">
    <citation type="submission" date="2016-07" db="EMBL/GenBank/DDBJ databases">
        <title>Genomic analysis of zinc-resistant bacterium Mucilaginibacter pedocola TBZ30.</title>
        <authorList>
            <person name="Huang J."/>
            <person name="Tang J."/>
        </authorList>
    </citation>
    <scope>NUCLEOTIDE SEQUENCE [LARGE SCALE GENOMIC DNA]</scope>
    <source>
        <strain evidence="2 3">TBZ30</strain>
    </source>
</reference>
<gene>
    <name evidence="2" type="ORF">BC343_06105</name>
</gene>
<dbReference type="PROSITE" id="PS50206">
    <property type="entry name" value="RHODANESE_3"/>
    <property type="match status" value="1"/>
</dbReference>
<dbReference type="InterPro" id="IPR001763">
    <property type="entry name" value="Rhodanese-like_dom"/>
</dbReference>
<dbReference type="InterPro" id="IPR050229">
    <property type="entry name" value="GlpE_sulfurtransferase"/>
</dbReference>
<dbReference type="Pfam" id="PF00581">
    <property type="entry name" value="Rhodanese"/>
    <property type="match status" value="1"/>
</dbReference>
<accession>A0A1S9PFI8</accession>
<dbReference type="STRING" id="1792845.BC343_06105"/>
<dbReference type="OrthoDB" id="9808735at2"/>
<name>A0A1S9PFI8_9SPHI</name>
<feature type="domain" description="Rhodanese" evidence="1">
    <location>
        <begin position="15"/>
        <end position="100"/>
    </location>
</feature>
<dbReference type="RefSeq" id="WP_078348483.1">
    <property type="nucleotide sequence ID" value="NZ_MBTF01000012.1"/>
</dbReference>
<dbReference type="SMART" id="SM00450">
    <property type="entry name" value="RHOD"/>
    <property type="match status" value="1"/>
</dbReference>
<proteinExistence type="predicted"/>
<evidence type="ECO:0000313" key="2">
    <source>
        <dbReference type="EMBL" id="OOQ59734.1"/>
    </source>
</evidence>
<sequence length="101" mass="11193">MCQINAATLQQRILNGEKLNLLDVRETFEFATYNIGGQNIPVSKLTASIEQLNYNKTDEIIVICTAGIRSENARGILSELGYQNVLNLKGGLIALRKINNK</sequence>
<dbReference type="InterPro" id="IPR036873">
    <property type="entry name" value="Rhodanese-like_dom_sf"/>
</dbReference>
<dbReference type="Gene3D" id="3.40.250.10">
    <property type="entry name" value="Rhodanese-like domain"/>
    <property type="match status" value="1"/>
</dbReference>
<dbReference type="CDD" id="cd00158">
    <property type="entry name" value="RHOD"/>
    <property type="match status" value="1"/>
</dbReference>
<dbReference type="PANTHER" id="PTHR43031">
    <property type="entry name" value="FAD-DEPENDENT OXIDOREDUCTASE"/>
    <property type="match status" value="1"/>
</dbReference>
<dbReference type="SUPFAM" id="SSF52821">
    <property type="entry name" value="Rhodanese/Cell cycle control phosphatase"/>
    <property type="match status" value="1"/>
</dbReference>
<dbReference type="PANTHER" id="PTHR43031:SF1">
    <property type="entry name" value="PYRIDINE NUCLEOTIDE-DISULPHIDE OXIDOREDUCTASE"/>
    <property type="match status" value="1"/>
</dbReference>
<comment type="caution">
    <text evidence="2">The sequence shown here is derived from an EMBL/GenBank/DDBJ whole genome shotgun (WGS) entry which is preliminary data.</text>
</comment>
<dbReference type="EMBL" id="MBTF01000012">
    <property type="protein sequence ID" value="OOQ59734.1"/>
    <property type="molecule type" value="Genomic_DNA"/>
</dbReference>
<organism evidence="2 3">
    <name type="scientific">Mucilaginibacter pedocola</name>
    <dbReference type="NCBI Taxonomy" id="1792845"/>
    <lineage>
        <taxon>Bacteria</taxon>
        <taxon>Pseudomonadati</taxon>
        <taxon>Bacteroidota</taxon>
        <taxon>Sphingobacteriia</taxon>
        <taxon>Sphingobacteriales</taxon>
        <taxon>Sphingobacteriaceae</taxon>
        <taxon>Mucilaginibacter</taxon>
    </lineage>
</organism>
<dbReference type="AlphaFoldDB" id="A0A1S9PFI8"/>